<feature type="binding site" evidence="7">
    <location>
        <begin position="32"/>
        <end position="39"/>
    </location>
    <ligand>
        <name>ATP</name>
        <dbReference type="ChEBI" id="CHEBI:30616"/>
    </ligand>
</feature>
<feature type="region of interest" description="Disordered" evidence="8">
    <location>
        <begin position="464"/>
        <end position="484"/>
    </location>
</feature>
<feature type="compositionally biased region" description="Low complexity" evidence="8">
    <location>
        <begin position="424"/>
        <end position="437"/>
    </location>
</feature>
<keyword evidence="2 7" id="KW-0963">Cytoplasm</keyword>
<comment type="subcellular location">
    <subcellularLocation>
        <location evidence="1 7">Cytoplasm</location>
    </subcellularLocation>
</comment>
<evidence type="ECO:0000313" key="11">
    <source>
        <dbReference type="Proteomes" id="UP000285908"/>
    </source>
</evidence>
<dbReference type="HAMAP" id="MF_01894">
    <property type="entry name" value="Smc_prok"/>
    <property type="match status" value="1"/>
</dbReference>
<evidence type="ECO:0000256" key="3">
    <source>
        <dbReference type="ARBA" id="ARBA00022741"/>
    </source>
</evidence>
<dbReference type="InterPro" id="IPR024704">
    <property type="entry name" value="SMC"/>
</dbReference>
<dbReference type="AlphaFoldDB" id="A0A438AGI7"/>
<dbReference type="InterPro" id="IPR003395">
    <property type="entry name" value="RecF/RecN/SMC_N"/>
</dbReference>
<feature type="compositionally biased region" description="Basic and acidic residues" evidence="8">
    <location>
        <begin position="403"/>
        <end position="423"/>
    </location>
</feature>
<keyword evidence="3 7" id="KW-0547">Nucleotide-binding</keyword>
<comment type="function">
    <text evidence="7">Required for chromosome condensation and partitioning.</text>
</comment>
<feature type="coiled-coil region" evidence="7">
    <location>
        <begin position="293"/>
        <end position="355"/>
    </location>
</feature>
<protein>
    <recommendedName>
        <fullName evidence="7">Chromosome partition protein Smc</fullName>
    </recommendedName>
</protein>
<feature type="coiled-coil region" evidence="7">
    <location>
        <begin position="170"/>
        <end position="211"/>
    </location>
</feature>
<feature type="domain" description="RecF/RecN/SMC N-terminal" evidence="9">
    <location>
        <begin position="4"/>
        <end position="1175"/>
    </location>
</feature>
<dbReference type="OrthoDB" id="9808768at2"/>
<dbReference type="PIRSF" id="PIRSF005719">
    <property type="entry name" value="SMC"/>
    <property type="match status" value="1"/>
</dbReference>
<proteinExistence type="inferred from homology"/>
<dbReference type="Gene3D" id="3.40.50.300">
    <property type="entry name" value="P-loop containing nucleotide triphosphate hydrolases"/>
    <property type="match status" value="2"/>
</dbReference>
<dbReference type="GO" id="GO:0030261">
    <property type="term" value="P:chromosome condensation"/>
    <property type="evidence" value="ECO:0007669"/>
    <property type="project" value="InterPro"/>
</dbReference>
<feature type="region of interest" description="Disordered" evidence="8">
    <location>
        <begin position="644"/>
        <end position="699"/>
    </location>
</feature>
<dbReference type="GO" id="GO:0006260">
    <property type="term" value="P:DNA replication"/>
    <property type="evidence" value="ECO:0007669"/>
    <property type="project" value="UniProtKB-UniRule"/>
</dbReference>
<gene>
    <name evidence="7" type="primary">smc</name>
    <name evidence="10" type="ORF">EKE94_10025</name>
</gene>
<feature type="region of interest" description="Disordered" evidence="8">
    <location>
        <begin position="926"/>
        <end position="960"/>
    </location>
</feature>
<evidence type="ECO:0000256" key="4">
    <source>
        <dbReference type="ARBA" id="ARBA00022840"/>
    </source>
</evidence>
<feature type="compositionally biased region" description="Low complexity" evidence="8">
    <location>
        <begin position="938"/>
        <end position="960"/>
    </location>
</feature>
<evidence type="ECO:0000256" key="7">
    <source>
        <dbReference type="HAMAP-Rule" id="MF_01894"/>
    </source>
</evidence>
<comment type="caution">
    <text evidence="10">The sequence shown here is derived from an EMBL/GenBank/DDBJ whole genome shotgun (WGS) entry which is preliminary data.</text>
</comment>
<dbReference type="EMBL" id="RQXX01000003">
    <property type="protein sequence ID" value="RVV97812.1"/>
    <property type="molecule type" value="Genomic_DNA"/>
</dbReference>
<evidence type="ECO:0000313" key="10">
    <source>
        <dbReference type="EMBL" id="RVV97812.1"/>
    </source>
</evidence>
<keyword evidence="6 7" id="KW-0238">DNA-binding</keyword>
<evidence type="ECO:0000259" key="9">
    <source>
        <dbReference type="Pfam" id="PF02463"/>
    </source>
</evidence>
<keyword evidence="4 7" id="KW-0067">ATP-binding</keyword>
<reference evidence="10 11" key="1">
    <citation type="submission" date="2018-11" db="EMBL/GenBank/DDBJ databases">
        <title>Mesobaculum littorinae gen. nov., sp. nov., isolated from Littorina scabra that represents a novel genus of the order Rhodobacteraceae.</title>
        <authorList>
            <person name="Li F."/>
        </authorList>
    </citation>
    <scope>NUCLEOTIDE SEQUENCE [LARGE SCALE GENOMIC DNA]</scope>
    <source>
        <strain evidence="10 11">M0103</strain>
    </source>
</reference>
<evidence type="ECO:0000256" key="8">
    <source>
        <dbReference type="SAM" id="MobiDB-lite"/>
    </source>
</evidence>
<feature type="coiled-coil region" evidence="7">
    <location>
        <begin position="968"/>
        <end position="1030"/>
    </location>
</feature>
<keyword evidence="11" id="KW-1185">Reference proteome</keyword>
<dbReference type="GO" id="GO:0005524">
    <property type="term" value="F:ATP binding"/>
    <property type="evidence" value="ECO:0007669"/>
    <property type="project" value="UniProtKB-UniRule"/>
</dbReference>
<comment type="domain">
    <text evidence="7">Contains large globular domains required for ATP hydrolysis at each terminus and a third globular domain forming a flexible hinge near the middle of the molecule. These domains are separated by coiled-coil structures.</text>
</comment>
<dbReference type="GO" id="GO:0003677">
    <property type="term" value="F:DNA binding"/>
    <property type="evidence" value="ECO:0007669"/>
    <property type="project" value="UniProtKB-UniRule"/>
</dbReference>
<evidence type="ECO:0000256" key="6">
    <source>
        <dbReference type="ARBA" id="ARBA00023125"/>
    </source>
</evidence>
<dbReference type="InterPro" id="IPR011890">
    <property type="entry name" value="SMC_prok"/>
</dbReference>
<organism evidence="10 11">
    <name type="scientific">Mesobaculum littorinae</name>
    <dbReference type="NCBI Taxonomy" id="2486419"/>
    <lineage>
        <taxon>Bacteria</taxon>
        <taxon>Pseudomonadati</taxon>
        <taxon>Pseudomonadota</taxon>
        <taxon>Alphaproteobacteria</taxon>
        <taxon>Rhodobacterales</taxon>
        <taxon>Roseobacteraceae</taxon>
        <taxon>Mesobaculum</taxon>
    </lineage>
</organism>
<feature type="region of interest" description="Disordered" evidence="8">
    <location>
        <begin position="392"/>
        <end position="451"/>
    </location>
</feature>
<accession>A0A438AGI7</accession>
<dbReference type="GO" id="GO:0007059">
    <property type="term" value="P:chromosome segregation"/>
    <property type="evidence" value="ECO:0007669"/>
    <property type="project" value="UniProtKB-UniRule"/>
</dbReference>
<dbReference type="RefSeq" id="WP_127906477.1">
    <property type="nucleotide sequence ID" value="NZ_RQXX01000003.1"/>
</dbReference>
<evidence type="ECO:0000256" key="5">
    <source>
        <dbReference type="ARBA" id="ARBA00023054"/>
    </source>
</evidence>
<dbReference type="FunFam" id="3.40.50.300:FF:000901">
    <property type="entry name" value="Chromosome partition protein Smc"/>
    <property type="match status" value="1"/>
</dbReference>
<keyword evidence="5 7" id="KW-0175">Coiled coil</keyword>
<feature type="coiled-coil region" evidence="7">
    <location>
        <begin position="792"/>
        <end position="826"/>
    </location>
</feature>
<sequence length="1190" mass="126757">MRFTRLRLNGFKSFVDPTDLVIAPGLTGVVGPNGCGKSNLLEALRWVMGENRPTAMRGGGMEDVIFAGAATRPARNFAEVTLSIDNADRLAPASFNDADTLEIVRRITRDAGSAFRANARDVRARDVQMLFADASTGSQSPALVRQGQISELINAKPRARRRILEDAAGIAGLYQRRHEAELKLKGAEANLERVQDIVEQLAQQLGTLARQARQAARYRTIGEDLRQAEGRLLYCRWQDAEAARQEATAALRTRAAEAAAADRAVQEAEAARAAREEALPPLREEEAIAAAVLQRLTVERDGLKRDEDEARARIGRLRGRIAQLERDGERERTLNRDAGETLDTLTEEAAALEAADDGHDARLAEAREAAEVAGVLLGQRETALSEATEEAARLAARHHSARRLVDDSRTARDRAEAEAERARTAVGEAETALARAEAATEEAQGKDSAAADLAARAEAALTAADAARTEAQTQEAEARAARSSAEGELGALSAEASALARLVERDGSDSGQVLDLVRVNPGYEQALGAALADDLRAPAVRDGTGSGWVDLGPCDGAPALPDGAEPLAGHVRVPGVLGRRIAQVGLVAPGDGPRLQAALRPGQRLVTRAGDLWRWDGFRATAEDAPSAAALRLQQINRLEDLRRQEAEARSRGEAAAQEHEARKARLSETTEADRAARAARREADQEVAQASRALSRAEADRTIAAGKLETQRMAVGRHEDEAKAARARLKEAETAMQGLANLDAAKARAETAKAAAEGARITMMTARAGADELKREGEARASRRTAVARERETWETRLETAGTRLAEIEERLASTRRDLKSAEAAPAGLAARRAEAERGIDAAGTRRGKAAEALAAGEAALREAATVERKAGSAAGEAREARAAADARAEAAADAVEAAALRISEELDLTPDALRARLAAAAAGEGESAGDAGGAEGANAPETATETAPSADGPAAGAAPRLALPPAAQLESEVQRLRRQRDSLGAVNLRAEEDAREVQEEHDLLVTEKADLEEAIRALRTGIATLNREGRERLLAAFEQVNANFTMLFTHLFGGGDARLELVESDDPLEAGLEILCQPPGKKLQALSLLSGGEQTLTALALIFGVFLANPAPICVLDEVDAPLDDANVTRFCDLLDEMTRQTETRFLIITHHAVTMSRMDRLFGVTMGEQGVSQLVSVDLKKAEQMVA</sequence>
<dbReference type="SUPFAM" id="SSF52540">
    <property type="entry name" value="P-loop containing nucleoside triphosphate hydrolases"/>
    <property type="match status" value="1"/>
</dbReference>
<comment type="subunit">
    <text evidence="7">Homodimer.</text>
</comment>
<dbReference type="GO" id="GO:0005737">
    <property type="term" value="C:cytoplasm"/>
    <property type="evidence" value="ECO:0007669"/>
    <property type="project" value="UniProtKB-SubCell"/>
</dbReference>
<dbReference type="GO" id="GO:0016887">
    <property type="term" value="F:ATP hydrolysis activity"/>
    <property type="evidence" value="ECO:0007669"/>
    <property type="project" value="InterPro"/>
</dbReference>
<dbReference type="PANTHER" id="PTHR43977">
    <property type="entry name" value="STRUCTURAL MAINTENANCE OF CHROMOSOMES PROTEIN 3"/>
    <property type="match status" value="1"/>
</dbReference>
<comment type="similarity">
    <text evidence="7">Belongs to the SMC family.</text>
</comment>
<evidence type="ECO:0000256" key="2">
    <source>
        <dbReference type="ARBA" id="ARBA00022490"/>
    </source>
</evidence>
<name>A0A438AGI7_9RHOB</name>
<dbReference type="GO" id="GO:0007062">
    <property type="term" value="P:sister chromatid cohesion"/>
    <property type="evidence" value="ECO:0007669"/>
    <property type="project" value="InterPro"/>
</dbReference>
<evidence type="ECO:0000256" key="1">
    <source>
        <dbReference type="ARBA" id="ARBA00004496"/>
    </source>
</evidence>
<feature type="compositionally biased region" description="Basic and acidic residues" evidence="8">
    <location>
        <begin position="644"/>
        <end position="685"/>
    </location>
</feature>
<dbReference type="CDD" id="cd03278">
    <property type="entry name" value="ABC_SMC_barmotin"/>
    <property type="match status" value="1"/>
</dbReference>
<dbReference type="InterPro" id="IPR027417">
    <property type="entry name" value="P-loop_NTPase"/>
</dbReference>
<dbReference type="Proteomes" id="UP000285908">
    <property type="component" value="Unassembled WGS sequence"/>
</dbReference>
<dbReference type="Pfam" id="PF02463">
    <property type="entry name" value="SMC_N"/>
    <property type="match status" value="1"/>
</dbReference>